<name>A0A183DQJ8_9BILA</name>
<dbReference type="GO" id="GO:0043161">
    <property type="term" value="P:proteasome-mediated ubiquitin-dependent protein catabolic process"/>
    <property type="evidence" value="ECO:0007669"/>
    <property type="project" value="TreeGrafter"/>
</dbReference>
<organism evidence="5">
    <name type="scientific">Gongylonema pulchrum</name>
    <dbReference type="NCBI Taxonomy" id="637853"/>
    <lineage>
        <taxon>Eukaryota</taxon>
        <taxon>Metazoa</taxon>
        <taxon>Ecdysozoa</taxon>
        <taxon>Nematoda</taxon>
        <taxon>Chromadorea</taxon>
        <taxon>Rhabditida</taxon>
        <taxon>Spirurina</taxon>
        <taxon>Spiruromorpha</taxon>
        <taxon>Spiruroidea</taxon>
        <taxon>Gongylonematidae</taxon>
        <taxon>Gongylonema</taxon>
    </lineage>
</organism>
<dbReference type="InterPro" id="IPR019585">
    <property type="entry name" value="Rpn7/CSN1"/>
</dbReference>
<dbReference type="AlphaFoldDB" id="A0A183DQJ8"/>
<evidence type="ECO:0000256" key="1">
    <source>
        <dbReference type="SAM" id="Coils"/>
    </source>
</evidence>
<evidence type="ECO:0000313" key="3">
    <source>
        <dbReference type="EMBL" id="VDN18175.1"/>
    </source>
</evidence>
<feature type="region of interest" description="Disordered" evidence="2">
    <location>
        <begin position="174"/>
        <end position="218"/>
    </location>
</feature>
<sequence length="371" mass="41759">MSSRFVYTAREERLMWEFLYQSVELIDGGKWADRPASLKLWRKFQMTGRTSKTSASLSSQLEFKANISICLDSFGLVTAYEKEDNSGEAPDESAAARYDGCDDMNMEEPNREICDAEGSSEEARQQRMVEDVQEEEVNETFYAESDAGCSQLDVKPCQELKRSNEIVEANFDKADAPSETVNQQFSRKKKRKRAARRKSSANHLIEPEGSLDGVPENAPAACSSVQQKTVNEELDEALALVERKSELSGAEMPEAPGTTKQQSLDDVEKEVISKIPNLDIAQLRFVVSHPDVDAKTKAEKWEKLVQLIRENEMGPYYKLICGEVGFPLNEALLAELKEANEKRLKEIDDEIKDAEQNLGLIVTFFSGYFCC</sequence>
<dbReference type="OrthoDB" id="1452at2759"/>
<dbReference type="Proteomes" id="UP000271098">
    <property type="component" value="Unassembled WGS sequence"/>
</dbReference>
<dbReference type="PANTHER" id="PTHR14145:SF1">
    <property type="entry name" value="26S PROTEASOME NON-ATPASE REGULATORY SUBUNIT 6"/>
    <property type="match status" value="1"/>
</dbReference>
<gene>
    <name evidence="3" type="ORF">GPUH_LOCUS10989</name>
</gene>
<dbReference type="WBParaSite" id="GPUH_0001100201-mRNA-1">
    <property type="protein sequence ID" value="GPUH_0001100201-mRNA-1"/>
    <property type="gene ID" value="GPUH_0001100201"/>
</dbReference>
<reference evidence="5" key="1">
    <citation type="submission" date="2016-06" db="UniProtKB">
        <authorList>
            <consortium name="WormBaseParasite"/>
        </authorList>
    </citation>
    <scope>IDENTIFICATION</scope>
</reference>
<evidence type="ECO:0000313" key="5">
    <source>
        <dbReference type="WBParaSite" id="GPUH_0001100201-mRNA-1"/>
    </source>
</evidence>
<feature type="coiled-coil region" evidence="1">
    <location>
        <begin position="329"/>
        <end position="357"/>
    </location>
</feature>
<dbReference type="EMBL" id="UYRT01078274">
    <property type="protein sequence ID" value="VDN18175.1"/>
    <property type="molecule type" value="Genomic_DNA"/>
</dbReference>
<evidence type="ECO:0000256" key="2">
    <source>
        <dbReference type="SAM" id="MobiDB-lite"/>
    </source>
</evidence>
<accession>A0A183DQJ8</accession>
<proteinExistence type="predicted"/>
<dbReference type="PANTHER" id="PTHR14145">
    <property type="entry name" value="26S PROTESOME SUBUNIT 6"/>
    <property type="match status" value="1"/>
</dbReference>
<evidence type="ECO:0000313" key="4">
    <source>
        <dbReference type="Proteomes" id="UP000271098"/>
    </source>
</evidence>
<protein>
    <submittedName>
        <fullName evidence="5">ARID domain-containing protein</fullName>
    </submittedName>
</protein>
<keyword evidence="1" id="KW-0175">Coiled coil</keyword>
<keyword evidence="4" id="KW-1185">Reference proteome</keyword>
<feature type="compositionally biased region" description="Basic residues" evidence="2">
    <location>
        <begin position="186"/>
        <end position="200"/>
    </location>
</feature>
<reference evidence="3 4" key="2">
    <citation type="submission" date="2018-11" db="EMBL/GenBank/DDBJ databases">
        <authorList>
            <consortium name="Pathogen Informatics"/>
        </authorList>
    </citation>
    <scope>NUCLEOTIDE SEQUENCE [LARGE SCALE GENOMIC DNA]</scope>
</reference>